<accession>A0A418N1D5</accession>
<dbReference type="RefSeq" id="WP_119572416.1">
    <property type="nucleotide sequence ID" value="NZ_QXEC01000001.1"/>
</dbReference>
<name>A0A418N1D5_9ACTN</name>
<evidence type="ECO:0000256" key="2">
    <source>
        <dbReference type="SAM" id="Phobius"/>
    </source>
</evidence>
<feature type="region of interest" description="Disordered" evidence="1">
    <location>
        <begin position="120"/>
        <end position="155"/>
    </location>
</feature>
<keyword evidence="2" id="KW-0472">Membrane</keyword>
<comment type="caution">
    <text evidence="3">The sequence shown here is derived from an EMBL/GenBank/DDBJ whole genome shotgun (WGS) entry which is preliminary data.</text>
</comment>
<feature type="transmembrane region" description="Helical" evidence="2">
    <location>
        <begin position="89"/>
        <end position="115"/>
    </location>
</feature>
<evidence type="ECO:0000313" key="4">
    <source>
        <dbReference type="Proteomes" id="UP000283832"/>
    </source>
</evidence>
<proteinExistence type="predicted"/>
<evidence type="ECO:0000313" key="3">
    <source>
        <dbReference type="EMBL" id="RIV41213.1"/>
    </source>
</evidence>
<feature type="region of interest" description="Disordered" evidence="1">
    <location>
        <begin position="1"/>
        <end position="85"/>
    </location>
</feature>
<feature type="compositionally biased region" description="Pro residues" evidence="1">
    <location>
        <begin position="21"/>
        <end position="79"/>
    </location>
</feature>
<reference evidence="3 4" key="1">
    <citation type="submission" date="2018-08" db="EMBL/GenBank/DDBJ databases">
        <title>Jishengella sp. nov., isolated from a root of Azadirachta indica A. Juss. var. siamensis Valenton.</title>
        <authorList>
            <person name="Kuncharoen N."/>
            <person name="Tanasupawat S."/>
            <person name="Kudo T."/>
            <person name="Ohkuma M."/>
        </authorList>
    </citation>
    <scope>NUCLEOTIDE SEQUENCE [LARGE SCALE GENOMIC DNA]</scope>
    <source>
        <strain evidence="3 4">AZ1-13</strain>
    </source>
</reference>
<gene>
    <name evidence="3" type="ORF">D2L64_00350</name>
</gene>
<keyword evidence="2" id="KW-0812">Transmembrane</keyword>
<evidence type="ECO:0000256" key="1">
    <source>
        <dbReference type="SAM" id="MobiDB-lite"/>
    </source>
</evidence>
<dbReference type="OrthoDB" id="3790588at2"/>
<feature type="compositionally biased region" description="Low complexity" evidence="1">
    <location>
        <begin position="137"/>
        <end position="149"/>
    </location>
</feature>
<sequence>MSDNYPPYGGQPDPNAWGTPPGSPVGQPTPPGAPLPPGSPVGQPLPPGSPGSYPPPQFGAPAPPSPPQFGAPAPPPFGAPPQKSSKTGLWLGLGVGAAVMAVLVACGGTIGYFLLADDDSSPVATGPSNPPVEGDGPSEAPSEAPPAQEQPDDNNAITARNSSDMSAVCDGSPILNAASYTAPKGAKVYTFANSPERPESWLSKSVGFNKPYYAKTSDWASVAVVGCLAFEEGSEGEPRKCEYNDRDDKKVTVDYVSARYTLTFHAAKTGEKIGDGGRINAPAVRCPSFISYNKQTMRAYAQPDSGAIELALDKFTS</sequence>
<dbReference type="EMBL" id="QXEC01000001">
    <property type="protein sequence ID" value="RIV41213.1"/>
    <property type="molecule type" value="Genomic_DNA"/>
</dbReference>
<dbReference type="AlphaFoldDB" id="A0A418N1D5"/>
<keyword evidence="4" id="KW-1185">Reference proteome</keyword>
<protein>
    <submittedName>
        <fullName evidence="3">Uncharacterized protein</fullName>
    </submittedName>
</protein>
<organism evidence="3 4">
    <name type="scientific">Micromonospora radicis</name>
    <dbReference type="NCBI Taxonomy" id="1894971"/>
    <lineage>
        <taxon>Bacteria</taxon>
        <taxon>Bacillati</taxon>
        <taxon>Actinomycetota</taxon>
        <taxon>Actinomycetes</taxon>
        <taxon>Micromonosporales</taxon>
        <taxon>Micromonosporaceae</taxon>
        <taxon>Micromonospora</taxon>
    </lineage>
</organism>
<dbReference type="Proteomes" id="UP000283832">
    <property type="component" value="Unassembled WGS sequence"/>
</dbReference>
<keyword evidence="2" id="KW-1133">Transmembrane helix</keyword>